<dbReference type="PANTHER" id="PTHR30472:SF24">
    <property type="entry name" value="FERRIC ENTEROBACTIN TRANSPORT SYSTEM PERMEASE PROTEIN FEPG"/>
    <property type="match status" value="1"/>
</dbReference>
<proteinExistence type="inferred from homology"/>
<dbReference type="AlphaFoldDB" id="A0A553SUP5"/>
<dbReference type="Gene3D" id="1.10.3470.10">
    <property type="entry name" value="ABC transporter involved in vitamin B12 uptake, BtuC"/>
    <property type="match status" value="1"/>
</dbReference>
<comment type="caution">
    <text evidence="9">The sequence shown here is derived from an EMBL/GenBank/DDBJ whole genome shotgun (WGS) entry which is preliminary data.</text>
</comment>
<evidence type="ECO:0000313" key="10">
    <source>
        <dbReference type="Proteomes" id="UP000319837"/>
    </source>
</evidence>
<feature type="transmembrane region" description="Helical" evidence="8">
    <location>
        <begin position="174"/>
        <end position="192"/>
    </location>
</feature>
<dbReference type="EMBL" id="RIBP01000001">
    <property type="protein sequence ID" value="TRZ40713.1"/>
    <property type="molecule type" value="Genomic_DNA"/>
</dbReference>
<protein>
    <submittedName>
        <fullName evidence="9">Iron ABC transporter permease</fullName>
    </submittedName>
</protein>
<feature type="transmembrane region" description="Helical" evidence="8">
    <location>
        <begin position="252"/>
        <end position="270"/>
    </location>
</feature>
<keyword evidence="4" id="KW-1003">Cell membrane</keyword>
<accession>A0A553SUP5</accession>
<feature type="transmembrane region" description="Helical" evidence="8">
    <location>
        <begin position="213"/>
        <end position="240"/>
    </location>
</feature>
<feature type="transmembrane region" description="Helical" evidence="8">
    <location>
        <begin position="282"/>
        <end position="303"/>
    </location>
</feature>
<evidence type="ECO:0000256" key="1">
    <source>
        <dbReference type="ARBA" id="ARBA00004651"/>
    </source>
</evidence>
<comment type="similarity">
    <text evidence="2">Belongs to the binding-protein-dependent transport system permease family. FecCD subfamily.</text>
</comment>
<keyword evidence="6 8" id="KW-1133">Transmembrane helix</keyword>
<dbReference type="Pfam" id="PF01032">
    <property type="entry name" value="FecCD"/>
    <property type="match status" value="1"/>
</dbReference>
<feature type="transmembrane region" description="Helical" evidence="8">
    <location>
        <begin position="97"/>
        <end position="114"/>
    </location>
</feature>
<evidence type="ECO:0000256" key="7">
    <source>
        <dbReference type="ARBA" id="ARBA00023136"/>
    </source>
</evidence>
<evidence type="ECO:0000256" key="4">
    <source>
        <dbReference type="ARBA" id="ARBA00022475"/>
    </source>
</evidence>
<dbReference type="FunFam" id="1.10.3470.10:FF:000001">
    <property type="entry name" value="Vitamin B12 ABC transporter permease BtuC"/>
    <property type="match status" value="1"/>
</dbReference>
<evidence type="ECO:0000256" key="5">
    <source>
        <dbReference type="ARBA" id="ARBA00022692"/>
    </source>
</evidence>
<dbReference type="GO" id="GO:0022857">
    <property type="term" value="F:transmembrane transporter activity"/>
    <property type="evidence" value="ECO:0007669"/>
    <property type="project" value="InterPro"/>
</dbReference>
<keyword evidence="7 8" id="KW-0472">Membrane</keyword>
<dbReference type="GO" id="GO:0033214">
    <property type="term" value="P:siderophore-iron import into cell"/>
    <property type="evidence" value="ECO:0007669"/>
    <property type="project" value="TreeGrafter"/>
</dbReference>
<reference evidence="10" key="1">
    <citation type="submission" date="2018-10" db="EMBL/GenBank/DDBJ databases">
        <title>FDA dAtabase for Regulatory Grade micrObial Sequences (FDA-ARGOS): Supporting development and validation of Infectious Disease Dx tests.</title>
        <authorList>
            <person name="Minogue T."/>
            <person name="Wolcott M."/>
            <person name="Wasieloski L."/>
            <person name="Aguilar W."/>
            <person name="Moore D."/>
            <person name="Tallon L."/>
            <person name="Sadzewicz L."/>
            <person name="Sengamalay N."/>
            <person name="Ott S."/>
            <person name="Godinez A."/>
            <person name="Nagaraj S."/>
            <person name="Vavikolanu K."/>
            <person name="Vyas G."/>
            <person name="Nadendla S."/>
            <person name="George J."/>
            <person name="Sichtig H."/>
        </authorList>
    </citation>
    <scope>NUCLEOTIDE SEQUENCE [LARGE SCALE GENOMIC DNA]</scope>
    <source>
        <strain evidence="10">FDAARGOS_343</strain>
    </source>
</reference>
<evidence type="ECO:0000313" key="9">
    <source>
        <dbReference type="EMBL" id="TRZ40713.1"/>
    </source>
</evidence>
<dbReference type="InterPro" id="IPR037294">
    <property type="entry name" value="ABC_BtuC-like"/>
</dbReference>
<evidence type="ECO:0000256" key="3">
    <source>
        <dbReference type="ARBA" id="ARBA00022448"/>
    </source>
</evidence>
<evidence type="ECO:0000256" key="6">
    <source>
        <dbReference type="ARBA" id="ARBA00022989"/>
    </source>
</evidence>
<organism evidence="9 10">
    <name type="scientific">Niallia circulans</name>
    <name type="common">Bacillus circulans</name>
    <dbReference type="NCBI Taxonomy" id="1397"/>
    <lineage>
        <taxon>Bacteria</taxon>
        <taxon>Bacillati</taxon>
        <taxon>Bacillota</taxon>
        <taxon>Bacilli</taxon>
        <taxon>Bacillales</taxon>
        <taxon>Bacillaceae</taxon>
        <taxon>Niallia</taxon>
    </lineage>
</organism>
<dbReference type="InterPro" id="IPR000522">
    <property type="entry name" value="ABC_transptr_permease_BtuC"/>
</dbReference>
<keyword evidence="3" id="KW-0813">Transport</keyword>
<feature type="transmembrane region" description="Helical" evidence="8">
    <location>
        <begin position="73"/>
        <end position="91"/>
    </location>
</feature>
<dbReference type="PANTHER" id="PTHR30472">
    <property type="entry name" value="FERRIC ENTEROBACTIN TRANSPORT SYSTEM PERMEASE PROTEIN"/>
    <property type="match status" value="1"/>
</dbReference>
<gene>
    <name evidence="9" type="ORF">CEQ21_04635</name>
</gene>
<dbReference type="GO" id="GO:0005886">
    <property type="term" value="C:plasma membrane"/>
    <property type="evidence" value="ECO:0007669"/>
    <property type="project" value="UniProtKB-SubCell"/>
</dbReference>
<feature type="transmembrane region" description="Helical" evidence="8">
    <location>
        <begin position="40"/>
        <end position="61"/>
    </location>
</feature>
<evidence type="ECO:0000256" key="8">
    <source>
        <dbReference type="SAM" id="Phobius"/>
    </source>
</evidence>
<keyword evidence="5 8" id="KW-0812">Transmembrane</keyword>
<dbReference type="SUPFAM" id="SSF81345">
    <property type="entry name" value="ABC transporter involved in vitamin B12 uptake, BtuC"/>
    <property type="match status" value="1"/>
</dbReference>
<dbReference type="Proteomes" id="UP000319837">
    <property type="component" value="Unassembled WGS sequence"/>
</dbReference>
<dbReference type="CDD" id="cd06550">
    <property type="entry name" value="TM_ABC_iron-siderophores_like"/>
    <property type="match status" value="1"/>
</dbReference>
<comment type="subcellular location">
    <subcellularLocation>
        <location evidence="1">Cell membrane</location>
        <topology evidence="1">Multi-pass membrane protein</topology>
    </subcellularLocation>
</comment>
<sequence>MINIGLGAVPIPPLRVISSLIGLGEYNETYIIVFYRLPRIVLALLVGGCLAVAGVIAQSILRNPLAAPDTLGITGGASIGAIGFTLLFPAASPSLTGIAAFIGGTIAAAAVYLLTYQRTGTEPARLALVGVSVSAFCGSCVELFILKMDTNLQTSLLWLNGSLFGRTWQSVIDILPWAVILIAITLFLAKTLDIFILGQESAIGLGIKTETATAILMGLSVLLTGASVAAAGMIGFVGLISPHIARKLVGTVHHYLIPTATLIGAIMLLFADCIGRGLIPPVEIPAGIVTALIGAPYFLFLLWKQSAKKGLLSR</sequence>
<feature type="transmembrane region" description="Helical" evidence="8">
    <location>
        <begin position="126"/>
        <end position="146"/>
    </location>
</feature>
<name>A0A553SUP5_NIACI</name>
<evidence type="ECO:0000256" key="2">
    <source>
        <dbReference type="ARBA" id="ARBA00007935"/>
    </source>
</evidence>